<dbReference type="PROSITE" id="PS50181">
    <property type="entry name" value="FBOX"/>
    <property type="match status" value="1"/>
</dbReference>
<dbReference type="SMART" id="SM01332">
    <property type="entry name" value="Cyclin_C"/>
    <property type="match status" value="1"/>
</dbReference>
<evidence type="ECO:0000256" key="23">
    <source>
        <dbReference type="ARBA" id="ARBA00023306"/>
    </source>
</evidence>
<dbReference type="Gene3D" id="1.25.40.10">
    <property type="entry name" value="Tetratricopeptide repeat domain"/>
    <property type="match status" value="1"/>
</dbReference>
<feature type="region of interest" description="Disordered" evidence="27">
    <location>
        <begin position="2423"/>
        <end position="2530"/>
    </location>
</feature>
<dbReference type="InterPro" id="IPR011990">
    <property type="entry name" value="TPR-like_helical_dom_sf"/>
</dbReference>
<gene>
    <name evidence="31" type="ORF">JEQ12_012241</name>
</gene>
<keyword evidence="18 26" id="KW-0195">Cyclin</keyword>
<dbReference type="EMBL" id="JAEMGP010000024">
    <property type="protein sequence ID" value="KAG5194952.1"/>
    <property type="molecule type" value="Genomic_DNA"/>
</dbReference>
<evidence type="ECO:0000256" key="6">
    <source>
        <dbReference type="ARBA" id="ARBA00019493"/>
    </source>
</evidence>
<feature type="transmembrane region" description="Helical" evidence="28">
    <location>
        <begin position="1197"/>
        <end position="1216"/>
    </location>
</feature>
<dbReference type="PROSITE" id="PS00292">
    <property type="entry name" value="CYCLINS"/>
    <property type="match status" value="1"/>
</dbReference>
<feature type="transmembrane region" description="Helical" evidence="28">
    <location>
        <begin position="293"/>
        <end position="314"/>
    </location>
</feature>
<dbReference type="PROSITE" id="PS50893">
    <property type="entry name" value="ABC_TRANSPORTER_2"/>
    <property type="match status" value="2"/>
</dbReference>
<feature type="domain" description="ABC transporter" evidence="30">
    <location>
        <begin position="1400"/>
        <end position="1633"/>
    </location>
</feature>
<dbReference type="CDD" id="cd03263">
    <property type="entry name" value="ABC_subfamily_A"/>
    <property type="match status" value="2"/>
</dbReference>
<proteinExistence type="inferred from homology"/>
<evidence type="ECO:0000256" key="21">
    <source>
        <dbReference type="ARBA" id="ARBA00023212"/>
    </source>
</evidence>
<feature type="transmembrane region" description="Helical" evidence="28">
    <location>
        <begin position="373"/>
        <end position="393"/>
    </location>
</feature>
<dbReference type="Pfam" id="PF02984">
    <property type="entry name" value="Cyclin_C"/>
    <property type="match status" value="1"/>
</dbReference>
<dbReference type="PROSITE" id="PS00211">
    <property type="entry name" value="ABC_TRANSPORTER_1"/>
    <property type="match status" value="1"/>
</dbReference>
<feature type="compositionally biased region" description="Low complexity" evidence="27">
    <location>
        <begin position="2450"/>
        <end position="2459"/>
    </location>
</feature>
<dbReference type="InterPro" id="IPR027417">
    <property type="entry name" value="P-loop_NTPase"/>
</dbReference>
<evidence type="ECO:0000256" key="20">
    <source>
        <dbReference type="ARBA" id="ARBA00023180"/>
    </source>
</evidence>
<feature type="region of interest" description="Disordered" evidence="27">
    <location>
        <begin position="2629"/>
        <end position="2676"/>
    </location>
</feature>
<feature type="transmembrane region" description="Helical" evidence="28">
    <location>
        <begin position="335"/>
        <end position="357"/>
    </location>
</feature>
<keyword evidence="21" id="KW-0206">Cytoskeleton</keyword>
<dbReference type="PANTHER" id="PTHR19229:SF117">
    <property type="entry name" value="ATP-BINDING CASSETTE SUB-FAMILY A MEMBER 17"/>
    <property type="match status" value="1"/>
</dbReference>
<dbReference type="GO" id="GO:0005814">
    <property type="term" value="C:centriole"/>
    <property type="evidence" value="ECO:0007669"/>
    <property type="project" value="UniProtKB-SubCell"/>
</dbReference>
<dbReference type="InterPro" id="IPR006671">
    <property type="entry name" value="Cyclin_N"/>
</dbReference>
<evidence type="ECO:0000256" key="3">
    <source>
        <dbReference type="ARBA" id="ARBA00004127"/>
    </source>
</evidence>
<feature type="domain" description="F-box" evidence="29">
    <location>
        <begin position="1778"/>
        <end position="1825"/>
    </location>
</feature>
<keyword evidence="22" id="KW-0539">Nucleus</keyword>
<feature type="transmembrane region" description="Helical" evidence="28">
    <location>
        <begin position="400"/>
        <end position="418"/>
    </location>
</feature>
<dbReference type="GO" id="GO:0016887">
    <property type="term" value="F:ATP hydrolysis activity"/>
    <property type="evidence" value="ECO:0007669"/>
    <property type="project" value="InterPro"/>
</dbReference>
<dbReference type="InterPro" id="IPR003439">
    <property type="entry name" value="ABC_transporter-like_ATP-bd"/>
</dbReference>
<dbReference type="Proteomes" id="UP000664991">
    <property type="component" value="Unassembled WGS sequence"/>
</dbReference>
<dbReference type="SUPFAM" id="SSF81383">
    <property type="entry name" value="F-box domain"/>
    <property type="match status" value="1"/>
</dbReference>
<comment type="caution">
    <text evidence="31">The sequence shown here is derived from an EMBL/GenBank/DDBJ whole genome shotgun (WGS) entry which is preliminary data.</text>
</comment>
<reference evidence="31 32" key="1">
    <citation type="submission" date="2020-12" db="EMBL/GenBank/DDBJ databases">
        <title>De novo assembly of Tibetan sheep genome.</title>
        <authorList>
            <person name="Li X."/>
        </authorList>
    </citation>
    <scope>NUCLEOTIDE SEQUENCE [LARGE SCALE GENOMIC DNA]</scope>
    <source>
        <tissue evidence="31">Heart</tissue>
    </source>
</reference>
<evidence type="ECO:0000313" key="31">
    <source>
        <dbReference type="EMBL" id="KAG5194952.1"/>
    </source>
</evidence>
<dbReference type="GO" id="GO:0005634">
    <property type="term" value="C:nucleus"/>
    <property type="evidence" value="ECO:0007669"/>
    <property type="project" value="UniProtKB-SubCell"/>
</dbReference>
<evidence type="ECO:0000256" key="9">
    <source>
        <dbReference type="ARBA" id="ARBA00022618"/>
    </source>
</evidence>
<dbReference type="InterPro" id="IPR048258">
    <property type="entry name" value="Cyclins_cyclin-box"/>
</dbReference>
<dbReference type="SMART" id="SM00256">
    <property type="entry name" value="FBOX"/>
    <property type="match status" value="1"/>
</dbReference>
<dbReference type="InterPro" id="IPR017871">
    <property type="entry name" value="ABC_transporter-like_CS"/>
</dbReference>
<evidence type="ECO:0000256" key="25">
    <source>
        <dbReference type="ARBA" id="ARBA00064437"/>
    </source>
</evidence>
<keyword evidence="19 28" id="KW-0472">Membrane</keyword>
<feature type="transmembrane region" description="Helical" evidence="28">
    <location>
        <begin position="55"/>
        <end position="76"/>
    </location>
</feature>
<evidence type="ECO:0000256" key="10">
    <source>
        <dbReference type="ARBA" id="ARBA00022692"/>
    </source>
</evidence>
<keyword evidence="17" id="KW-0445">Lipid transport</keyword>
<accession>A0A836CQA1</accession>
<dbReference type="Pfam" id="PF00134">
    <property type="entry name" value="Cyclin_N"/>
    <property type="match status" value="1"/>
</dbReference>
<evidence type="ECO:0000256" key="11">
    <source>
        <dbReference type="ARBA" id="ARBA00022737"/>
    </source>
</evidence>
<dbReference type="InterPro" id="IPR001810">
    <property type="entry name" value="F-box_dom"/>
</dbReference>
<dbReference type="Pfam" id="PF00646">
    <property type="entry name" value="F-box"/>
    <property type="match status" value="1"/>
</dbReference>
<evidence type="ECO:0000256" key="8">
    <source>
        <dbReference type="ARBA" id="ARBA00022490"/>
    </source>
</evidence>
<evidence type="ECO:0000256" key="19">
    <source>
        <dbReference type="ARBA" id="ARBA00023136"/>
    </source>
</evidence>
<evidence type="ECO:0000256" key="12">
    <source>
        <dbReference type="ARBA" id="ARBA00022741"/>
    </source>
</evidence>
<feature type="transmembrane region" description="Helical" evidence="28">
    <location>
        <begin position="430"/>
        <end position="452"/>
    </location>
</feature>
<evidence type="ECO:0000256" key="1">
    <source>
        <dbReference type="ARBA" id="ARBA00004114"/>
    </source>
</evidence>
<dbReference type="FunFam" id="3.40.50.300:FF:000327">
    <property type="entry name" value="ATP-binding cassette sub-family A member 3"/>
    <property type="match status" value="1"/>
</dbReference>
<comment type="subunit">
    <text evidence="25">Component of the SCF(CCNF) complex consisting of CUL1, RBX1, SKP1 and CCNF. Interacts with SKP1. Interacts with CUL1. Interacts with CCNB1; interaction is required for nuclear localization of CCNB1. Interacts with CCP110; this interaction leads to CCP110 ubiquitination and degradation via the proteasome pathway. Interacts (via the Cyclin N-terminal domain) with MYBL2/BMYB. Interacts with FZR1/CDH1 (via N-terminus). Interacts with RRM2 (via Cy motif and when phosphorylated at 'Thr-33'); the interaction occurs exclusively in G2 and early M. Interacts with CDC6 (via Cy motif); the interaction takes place during G2 and M phase.</text>
</comment>
<evidence type="ECO:0000256" key="15">
    <source>
        <dbReference type="ARBA" id="ARBA00022840"/>
    </source>
</evidence>
<dbReference type="SMART" id="SM00385">
    <property type="entry name" value="CYCLIN"/>
    <property type="match status" value="2"/>
</dbReference>
<dbReference type="InterPro" id="IPR036915">
    <property type="entry name" value="Cyclin-like_sf"/>
</dbReference>
<feature type="transmembrane region" description="Helical" evidence="28">
    <location>
        <begin position="1117"/>
        <end position="1138"/>
    </location>
</feature>
<dbReference type="FunFam" id="3.40.50.300:FF:000465">
    <property type="entry name" value="ATP-binding cassette, sub-family A (ABC1), member 3"/>
    <property type="match status" value="1"/>
</dbReference>
<dbReference type="Pfam" id="PF15764">
    <property type="entry name" value="DUF4693"/>
    <property type="match status" value="1"/>
</dbReference>
<dbReference type="InterPro" id="IPR056264">
    <property type="entry name" value="R2_ABCA1-4-like"/>
</dbReference>
<sequence length="2966" mass="333165">MLSRVHQVPLKTMSQFGSTMSASGDHSSSARKMTMFRNLKLLLWKNFILKKRKTLVTVLEILMPLLFCAVIIYLRFGSLPRKRPPVDYNVTDITSLPEFFNQFPLKNKFQLVYIPSKSETLKNITEMVKDFFTVEFEVLGYSSVPLFEKYIIQDPKAFYVLAGIVFYHDFNDSMEPLPLEVKYYLRFSFFQRNYLSLRLILQQDDMQGWLTSFLYPPNLSQEPRDYGVSEGGAPGYYQEGFLAIQHATDRAIMWHHAPAETTGLFQSLTVLLKRFPHGAYVRDLFFLVLQNEFPLFLMLSFICIELITINSIVLEKERKLKEYMCMMGLHSWQHWVAWFIVFFISASIVVSFMTFLFCIEFDKSAVFGNSDPSLIFVFLMCFAIATIFFAFMISTFFQKAHVATASGGIIFFFTYLPYLYLTFTYTQRSLFQKITFCLFSNVAMALGVRLISTYEARGTGIQWRNMGHIGGEFNFTQVLLMLLLDSVIYGLVAWYVEAVFPGEYGTPKPWYFFLMPSYWSGEPISLRNPVLDLEDPQQALGNKFIQDEPTNLIKGIEIQHLYKVFYKGRDEHVAVKDLTVNLYQGQITVLLGHNGAGKTTTCSILTGLITPSSGQAFINGYEISQDMLQIRKTMGWCPQHDILYDNLTVAEHLYFYAQLKGLPRQKCPEEVKRMLHVLGLEEKRDSRSRFLSGGMRRKLSIGIALIAGSKVLMLDEPTAGVDAISRRAIWDLLQQHKSDRTILLTTHFMDEADLLGDRIAIMAKGELQCCGSPLFLKEKYGAGYYITLVRKPRCDTEKISLLVYQHIPNAVFQSSIGEELTFILPKESTHRFEALFTDLELRQEELGIASFGVSVTTMEEIFIRVNKLMDSDIDLQIIKLPSFHSHPLVSRVPVNRIKRLHSRIFSIPSGLPIHPNTGFSLLCQQFYAMFLKRATYSWRNWIMMLSIQILVPLVILSISLSFLNFDISMDNSPLELTLKSYGQTIVPFYISPNSRLGPQLLDHLTDVLMAEDQNPLELQSPVEPFLLKKLEEEPEVFDKNYLVAISFDDVGNHTIVTALFNNQAYHSTAQVLALVDNILFKLLSGPRASITVLNHPQPQSSMEIVEDILYEGPKGHYLVINLLFGMAFLSSSFSILTVKERGLKAKQVQFISGVHVAMFWLSSLLWDLLSFLVPSLLLLVVFLYYDEEAFTHKENVPAVFLMLMLYAWAIIPFIYLTSFCFDNAGNACVKLIIMLTFLSIGPFVLVSVTSEKELGYTAISESLDNMFLPLPGHCLGMALSNLYYNFELQKFCKVKSLDQIECSKVSEGYVVQEDIYAWESLGTGKYLTVLAILGLVYLILLFLTETNVLWELKSRFSGLSWKQKMVVLQNAESVPGDQDVEEEAKMIKNSWEDLCKKNPLVLKELSKVYSRKVPPLAVNKVSFAVRAEECFGLLGFNGAGKTTIFKILTGEESITSGDAFVNSISVSSDLRKVRQWIGYCPQVDALLDHMTGRETLVMFSRLRGIPERHISSCVDQILDDLLMYTYADKLVKTYSGGNRRKLSAGIALLGEPVVIFLDEPSTGMDPVARRLLWGTVARARKSGKAIVITSHSMEECEALCTRLAIMVQGQFKCLGSPQHLKSKFGSGYSLRAKIRSDGQQEALEEFKAFVGLTFPGSVLEDEHQGMVHYHLPGDDLSWAKVFGIMEQAKAMYVLEDYSVNQVEDRVGVRAQRPLARKRCRSAQTFTDNPLCAMGSGRRDLCRRLSGKAESQNRAVIHCRCAKCFCYPSKRRIRRRPRNLTILNLPEDALFHILKWLSVGDILAVRAVHSHLKYLVDNHASVWACASFQELWPSPGNLKLFERAAEKGNFEAAVKLGIAYLYNEGLSVSDEARAEVNGLRASRYFSLAERLNVGAAPFIWLFIRPPWSVSGSCCKAVVHESLRAECQLQKTHRASILHCLGRVLSLFEDEEKQKQARNLFEESANQGCLTSSYLLWESDRRMDMLDPGRFLHSFRKLRDFAAKGCWEAQLSLAKACAHRHQLGLEAKASSEIVCQLFQASHAVNKQRVFSVQKGLNDTMRYILIDWLVEVATMKDFSSLCLHLTVECVDRYLQRRLVPRYRLQLLGIACMVICTRFISKEILTIREAVWLTDNTYKYEDLVRMMGEIISALDGKIRVPTVVDYKDVLLTLVPMAPRTQHLCGFLCELSLLHTSLAAYAPAHLAAAALLLARLTHGQTQPWTTQLWDLTGFSCEDLIPCVLSLHQKCFHDDAPKDYRQVSLTAVKQRFEDKRYEEISLEEVLSYGQLCAALGVKQESLEPAPFLSAGDIHAFLSSPSGRRTKRKRENSLQEDRGSFVTTPTAELSSQEETLLGSFLDWSLDYCSGYEGDQESEGEKEGDVTAPSGVLDVTVVYLSPEEHCCQESSDEEACPEEAWGPQDTQAVAPGHQALRTPGPEPPPCSRWGLGKDITTSGYSSVSSASPTDSGHALGGPPRSTSELPAGSSLNTQPCHHHARKSCLQCRPPSPPESCAPQQQVKRKNLSAHSEKEEEEDMNLGFLKLLVAELRDALDSCAERQRQLEQSLRVSRRLLRVWEPAETPAPEPTPGPEINEEAPSSACPPSPQDLKELELLTQALEKAVRVRKGLSKAGEGVKVPSLKSGSASTATKASAPPSTSRCTGSRAPETKPPRAVHHPWVPTKDLPGRRLLLVGDGAHMGQGAGANKTEAGLRDQQIVPQAASQVPEAFTLKDKGALLRLPEAFRKAASRNARLWAQLSSMQTGDSADAAAATATATAKTQFLQKMQTAAGLPGSMLSTAEVGRLQKACSMLRLRMREELTADPKDWMQEYRSLLTLEGLQALAGQCLHRLQELRSAVVEQPQGLWPEGPPRAALPCGGGADPVWSPQLLLYSSTQELQTLAALRLRVAMLDQQVHLEKVLMAELLPLLREQEPLGRPWLALCRAAHCLLCEGGQHFLTVLQDEPADRLSPP</sequence>
<dbReference type="FunFam" id="1.10.472.10:FF:000055">
    <property type="entry name" value="Cyclin F"/>
    <property type="match status" value="1"/>
</dbReference>
<dbReference type="GO" id="GO:0012505">
    <property type="term" value="C:endomembrane system"/>
    <property type="evidence" value="ECO:0007669"/>
    <property type="project" value="UniProtKB-SubCell"/>
</dbReference>
<keyword evidence="23" id="KW-0131">Cell cycle</keyword>
<dbReference type="GO" id="GO:0140359">
    <property type="term" value="F:ABC-type transporter activity"/>
    <property type="evidence" value="ECO:0007669"/>
    <property type="project" value="InterPro"/>
</dbReference>
<dbReference type="GO" id="GO:0010826">
    <property type="term" value="P:negative regulation of centrosome duplication"/>
    <property type="evidence" value="ECO:0007669"/>
    <property type="project" value="UniProtKB-ARBA"/>
</dbReference>
<dbReference type="Gene3D" id="3.40.50.300">
    <property type="entry name" value="P-loop containing nucleotide triphosphate hydrolases"/>
    <property type="match status" value="2"/>
</dbReference>
<dbReference type="FunFam" id="1.10.472.10:FF:000038">
    <property type="entry name" value="Cyclin F"/>
    <property type="match status" value="1"/>
</dbReference>
<evidence type="ECO:0000256" key="13">
    <source>
        <dbReference type="ARBA" id="ARBA00022776"/>
    </source>
</evidence>
<keyword evidence="20" id="KW-0325">Glycoprotein</keyword>
<dbReference type="Gene3D" id="1.10.472.10">
    <property type="entry name" value="Cyclin-like"/>
    <property type="match status" value="2"/>
</dbReference>
<protein>
    <recommendedName>
        <fullName evidence="6">Cyclin-F</fullName>
    </recommendedName>
</protein>
<keyword evidence="12" id="KW-0547">Nucleotide-binding</keyword>
<dbReference type="SUPFAM" id="SSF52540">
    <property type="entry name" value="P-loop containing nucleoside triphosphate hydrolases"/>
    <property type="match status" value="2"/>
</dbReference>
<dbReference type="InterPro" id="IPR013525">
    <property type="entry name" value="ABC2_TM"/>
</dbReference>
<keyword evidence="13" id="KW-0498">Mitosis</keyword>
<keyword evidence="14" id="KW-0833">Ubl conjugation pathway</keyword>
<dbReference type="GO" id="GO:0048471">
    <property type="term" value="C:perinuclear region of cytoplasm"/>
    <property type="evidence" value="ECO:0007669"/>
    <property type="project" value="UniProtKB-SubCell"/>
</dbReference>
<organism evidence="31 32">
    <name type="scientific">Ovis aries</name>
    <name type="common">Sheep</name>
    <dbReference type="NCBI Taxonomy" id="9940"/>
    <lineage>
        <taxon>Eukaryota</taxon>
        <taxon>Metazoa</taxon>
        <taxon>Chordata</taxon>
        <taxon>Craniata</taxon>
        <taxon>Vertebrata</taxon>
        <taxon>Euteleostomi</taxon>
        <taxon>Mammalia</taxon>
        <taxon>Eutheria</taxon>
        <taxon>Laurasiatheria</taxon>
        <taxon>Artiodactyla</taxon>
        <taxon>Ruminantia</taxon>
        <taxon>Pecora</taxon>
        <taxon>Bovidae</taxon>
        <taxon>Caprinae</taxon>
        <taxon>Ovis</taxon>
    </lineage>
</organism>
<dbReference type="Pfam" id="PF00005">
    <property type="entry name" value="ABC_tran"/>
    <property type="match status" value="2"/>
</dbReference>
<dbReference type="CDD" id="cd22082">
    <property type="entry name" value="F-box_FBXO1"/>
    <property type="match status" value="1"/>
</dbReference>
<dbReference type="InterPro" id="IPR003593">
    <property type="entry name" value="AAA+_ATPase"/>
</dbReference>
<feature type="transmembrane region" description="Helical" evidence="28">
    <location>
        <begin position="1228"/>
        <end position="1248"/>
    </location>
</feature>
<dbReference type="GO" id="GO:0051301">
    <property type="term" value="P:cell division"/>
    <property type="evidence" value="ECO:0007669"/>
    <property type="project" value="UniProtKB-KW"/>
</dbReference>
<feature type="transmembrane region" description="Helical" evidence="28">
    <location>
        <begin position="942"/>
        <end position="963"/>
    </location>
</feature>
<feature type="region of interest" description="Disordered" evidence="27">
    <location>
        <begin position="2573"/>
        <end position="2601"/>
    </location>
</feature>
<evidence type="ECO:0000256" key="16">
    <source>
        <dbReference type="ARBA" id="ARBA00022989"/>
    </source>
</evidence>
<keyword evidence="15" id="KW-0067">ATP-binding</keyword>
<dbReference type="InterPro" id="IPR004367">
    <property type="entry name" value="Cyclin_C-dom"/>
</dbReference>
<feature type="domain" description="ABC transporter" evidence="30">
    <location>
        <begin position="556"/>
        <end position="789"/>
    </location>
</feature>
<feature type="region of interest" description="Disordered" evidence="27">
    <location>
        <begin position="2313"/>
        <end position="2339"/>
    </location>
</feature>
<comment type="subcellular location">
    <subcellularLocation>
        <location evidence="1">Cytoplasm</location>
        <location evidence="1">Cytoskeleton</location>
        <location evidence="1">Microtubule organizing center</location>
        <location evidence="1">Centrosome</location>
        <location evidence="1">Centriole</location>
    </subcellularLocation>
    <subcellularLocation>
        <location evidence="4">Cytoplasm</location>
        <location evidence="4">Perinuclear region</location>
    </subcellularLocation>
    <subcellularLocation>
        <location evidence="3">Endomembrane system</location>
        <topology evidence="3">Multi-pass membrane protein</topology>
    </subcellularLocation>
    <subcellularLocation>
        <location evidence="2">Nucleus</location>
    </subcellularLocation>
</comment>
<evidence type="ECO:0000256" key="14">
    <source>
        <dbReference type="ARBA" id="ARBA00022786"/>
    </source>
</evidence>
<dbReference type="SMART" id="SM00382">
    <property type="entry name" value="AAA"/>
    <property type="match status" value="2"/>
</dbReference>
<feature type="transmembrane region" description="Helical" evidence="28">
    <location>
        <begin position="1326"/>
        <end position="1350"/>
    </location>
</feature>
<evidence type="ECO:0000256" key="24">
    <source>
        <dbReference type="ARBA" id="ARBA00050894"/>
    </source>
</evidence>
<feature type="compositionally biased region" description="Polar residues" evidence="27">
    <location>
        <begin position="2472"/>
        <end position="2487"/>
    </location>
</feature>
<evidence type="ECO:0000256" key="26">
    <source>
        <dbReference type="RuleBase" id="RU000383"/>
    </source>
</evidence>
<dbReference type="InterPro" id="IPR013763">
    <property type="entry name" value="Cyclin-like_dom"/>
</dbReference>
<evidence type="ECO:0000259" key="29">
    <source>
        <dbReference type="PROSITE" id="PS50181"/>
    </source>
</evidence>
<evidence type="ECO:0000256" key="22">
    <source>
        <dbReference type="ARBA" id="ARBA00023242"/>
    </source>
</evidence>
<feature type="transmembrane region" description="Helical" evidence="28">
    <location>
        <begin position="1159"/>
        <end position="1185"/>
    </location>
</feature>
<evidence type="ECO:0000256" key="7">
    <source>
        <dbReference type="ARBA" id="ARBA00022448"/>
    </source>
</evidence>
<keyword evidence="10 28" id="KW-0812">Transmembrane</keyword>
<dbReference type="InterPro" id="IPR026082">
    <property type="entry name" value="ABCA"/>
</dbReference>
<evidence type="ECO:0000313" key="32">
    <source>
        <dbReference type="Proteomes" id="UP000664991"/>
    </source>
</evidence>
<dbReference type="GO" id="GO:0005524">
    <property type="term" value="F:ATP binding"/>
    <property type="evidence" value="ECO:0007669"/>
    <property type="project" value="UniProtKB-KW"/>
</dbReference>
<dbReference type="InterPro" id="IPR036047">
    <property type="entry name" value="F-box-like_dom_sf"/>
</dbReference>
<evidence type="ECO:0000259" key="30">
    <source>
        <dbReference type="PROSITE" id="PS50893"/>
    </source>
</evidence>
<evidence type="ECO:0000256" key="4">
    <source>
        <dbReference type="ARBA" id="ARBA00004556"/>
    </source>
</evidence>
<evidence type="ECO:0000256" key="18">
    <source>
        <dbReference type="ARBA" id="ARBA00023127"/>
    </source>
</evidence>
<feature type="transmembrane region" description="Helical" evidence="28">
    <location>
        <begin position="473"/>
        <end position="496"/>
    </location>
</feature>
<dbReference type="GO" id="GO:0005319">
    <property type="term" value="F:lipid transporter activity"/>
    <property type="evidence" value="ECO:0007669"/>
    <property type="project" value="TreeGrafter"/>
</dbReference>
<dbReference type="SUPFAM" id="SSF47954">
    <property type="entry name" value="Cyclin-like"/>
    <property type="match status" value="2"/>
</dbReference>
<evidence type="ECO:0000256" key="5">
    <source>
        <dbReference type="ARBA" id="ARBA00006955"/>
    </source>
</evidence>
<dbReference type="InterPro" id="IPR031518">
    <property type="entry name" value="DUF4693"/>
</dbReference>
<keyword evidence="11" id="KW-0677">Repeat</keyword>
<comment type="similarity">
    <text evidence="5">Belongs to the cyclin family. Cyclin AB subfamily.</text>
</comment>
<dbReference type="Pfam" id="PF23321">
    <property type="entry name" value="R1_ABCA1"/>
    <property type="match status" value="1"/>
</dbReference>
<feature type="compositionally biased region" description="Low complexity" evidence="27">
    <location>
        <begin position="2634"/>
        <end position="2653"/>
    </location>
</feature>
<keyword evidence="8" id="KW-0963">Cytoplasm</keyword>
<keyword evidence="16 28" id="KW-1133">Transmembrane helix</keyword>
<evidence type="ECO:0000256" key="27">
    <source>
        <dbReference type="SAM" id="MobiDB-lite"/>
    </source>
</evidence>
<dbReference type="Pfam" id="PF12698">
    <property type="entry name" value="ABC2_membrane_3"/>
    <property type="match status" value="2"/>
</dbReference>
<keyword evidence="7" id="KW-0813">Transport</keyword>
<dbReference type="PANTHER" id="PTHR19229">
    <property type="entry name" value="ATP-BINDING CASSETTE TRANSPORTER SUBFAMILY A ABCA"/>
    <property type="match status" value="1"/>
</dbReference>
<comment type="catalytic activity">
    <reaction evidence="24">
        <text>cholesterol(in) + ATP + H2O = cholesterol(out) + ADP + phosphate + H(+)</text>
        <dbReference type="Rhea" id="RHEA:39051"/>
        <dbReference type="ChEBI" id="CHEBI:15377"/>
        <dbReference type="ChEBI" id="CHEBI:15378"/>
        <dbReference type="ChEBI" id="CHEBI:16113"/>
        <dbReference type="ChEBI" id="CHEBI:30616"/>
        <dbReference type="ChEBI" id="CHEBI:43474"/>
        <dbReference type="ChEBI" id="CHEBI:456216"/>
    </reaction>
    <physiologicalReaction direction="left-to-right" evidence="24">
        <dbReference type="Rhea" id="RHEA:39052"/>
    </physiologicalReaction>
</comment>
<evidence type="ECO:0000256" key="17">
    <source>
        <dbReference type="ARBA" id="ARBA00023055"/>
    </source>
</evidence>
<evidence type="ECO:0000256" key="2">
    <source>
        <dbReference type="ARBA" id="ARBA00004123"/>
    </source>
</evidence>
<dbReference type="CDD" id="cd20521">
    <property type="entry name" value="CYCLIN_CCNF_rpt1"/>
    <property type="match status" value="1"/>
</dbReference>
<name>A0A836CQA1_SHEEP</name>
<evidence type="ECO:0000256" key="28">
    <source>
        <dbReference type="SAM" id="Phobius"/>
    </source>
</evidence>
<keyword evidence="9" id="KW-0132">Cell division</keyword>
<dbReference type="GO" id="GO:0016020">
    <property type="term" value="C:membrane"/>
    <property type="evidence" value="ECO:0007669"/>
    <property type="project" value="InterPro"/>
</dbReference>